<comment type="caution">
    <text evidence="1">The sequence shown here is derived from an EMBL/GenBank/DDBJ whole genome shotgun (WGS) entry which is preliminary data.</text>
</comment>
<organism evidence="1 2">
    <name type="scientific">Lasiosphaeris hirsuta</name>
    <dbReference type="NCBI Taxonomy" id="260670"/>
    <lineage>
        <taxon>Eukaryota</taxon>
        <taxon>Fungi</taxon>
        <taxon>Dikarya</taxon>
        <taxon>Ascomycota</taxon>
        <taxon>Pezizomycotina</taxon>
        <taxon>Sordariomycetes</taxon>
        <taxon>Sordariomycetidae</taxon>
        <taxon>Sordariales</taxon>
        <taxon>Lasiosphaeriaceae</taxon>
        <taxon>Lasiosphaeris</taxon>
    </lineage>
</organism>
<evidence type="ECO:0000313" key="2">
    <source>
        <dbReference type="Proteomes" id="UP001172102"/>
    </source>
</evidence>
<proteinExistence type="predicted"/>
<evidence type="ECO:0000313" key="1">
    <source>
        <dbReference type="EMBL" id="KAK0715728.1"/>
    </source>
</evidence>
<keyword evidence="2" id="KW-1185">Reference proteome</keyword>
<sequence length="215" mass="24288">MSYRLKQLPPPTTLHPLRNKRWRCHIEDWGFGRAGQSLVDGLATLCLYTHGHCIGHGFRVHDPFSPDRTILSSSFPPPVPLLLGFAPRTCRIGPYAASVKDLEQGDGTSDSDLSIGFTLLQMMTGSPSGDPRLSLWREQSKFQTYNNFLHYAVLGDRQVLPKKPAPLQSRWQWESRPTLRLKRTAGQSCWDSRFHQKTNHVLSYLWSGTACILSG</sequence>
<protein>
    <submittedName>
        <fullName evidence="1">Uncharacterized protein</fullName>
    </submittedName>
</protein>
<dbReference type="EMBL" id="JAUKUA010000004">
    <property type="protein sequence ID" value="KAK0715728.1"/>
    <property type="molecule type" value="Genomic_DNA"/>
</dbReference>
<gene>
    <name evidence="1" type="ORF">B0H67DRAFT_248493</name>
</gene>
<accession>A0AA40DXX9</accession>
<name>A0AA40DXX9_9PEZI</name>
<dbReference type="Proteomes" id="UP001172102">
    <property type="component" value="Unassembled WGS sequence"/>
</dbReference>
<dbReference type="AlphaFoldDB" id="A0AA40DXX9"/>
<reference evidence="1" key="1">
    <citation type="submission" date="2023-06" db="EMBL/GenBank/DDBJ databases">
        <title>Genome-scale phylogeny and comparative genomics of the fungal order Sordariales.</title>
        <authorList>
            <consortium name="Lawrence Berkeley National Laboratory"/>
            <person name="Hensen N."/>
            <person name="Bonometti L."/>
            <person name="Westerberg I."/>
            <person name="Brannstrom I.O."/>
            <person name="Guillou S."/>
            <person name="Cros-Aarteil S."/>
            <person name="Calhoun S."/>
            <person name="Haridas S."/>
            <person name="Kuo A."/>
            <person name="Mondo S."/>
            <person name="Pangilinan J."/>
            <person name="Riley R."/>
            <person name="Labutti K."/>
            <person name="Andreopoulos B."/>
            <person name="Lipzen A."/>
            <person name="Chen C."/>
            <person name="Yanf M."/>
            <person name="Daum C."/>
            <person name="Ng V."/>
            <person name="Clum A."/>
            <person name="Steindorff A."/>
            <person name="Ohm R."/>
            <person name="Martin F."/>
            <person name="Silar P."/>
            <person name="Natvig D."/>
            <person name="Lalanne C."/>
            <person name="Gautier V."/>
            <person name="Ament-Velasquez S.L."/>
            <person name="Kruys A."/>
            <person name="Hutchinson M.I."/>
            <person name="Powell A.J."/>
            <person name="Barry K."/>
            <person name="Miller A.N."/>
            <person name="Grigoriev I.V."/>
            <person name="Debuchy R."/>
            <person name="Gladieux P."/>
            <person name="Thoren M.H."/>
            <person name="Johannesson H."/>
        </authorList>
    </citation>
    <scope>NUCLEOTIDE SEQUENCE</scope>
    <source>
        <strain evidence="1">SMH4607-1</strain>
    </source>
</reference>